<dbReference type="GO" id="GO:0006508">
    <property type="term" value="P:proteolysis"/>
    <property type="evidence" value="ECO:0007669"/>
    <property type="project" value="UniProtKB-KW"/>
</dbReference>
<feature type="domain" description="Peptidase M1 leukotriene A4 hydrolase/aminopeptidase C-terminal" evidence="8">
    <location>
        <begin position="130"/>
        <end position="239"/>
    </location>
</feature>
<dbReference type="Proteomes" id="UP000887575">
    <property type="component" value="Unassembled WGS sequence"/>
</dbReference>
<keyword evidence="6" id="KW-0862">Zinc</keyword>
<dbReference type="InterPro" id="IPR034015">
    <property type="entry name" value="M1_LTA4H"/>
</dbReference>
<dbReference type="InterPro" id="IPR027268">
    <property type="entry name" value="Peptidase_M4/M1_CTD_sf"/>
</dbReference>
<dbReference type="GO" id="GO:0004301">
    <property type="term" value="F:epoxide hydrolase activity"/>
    <property type="evidence" value="ECO:0007669"/>
    <property type="project" value="TreeGrafter"/>
</dbReference>
<dbReference type="PANTHER" id="PTHR45726:SF6">
    <property type="entry name" value="PEPTIDASE M1 LEUKOTRIENE A4 HYDROLASE_AMINOPEPTIDASE C-TERMINAL DOMAIN-CONTAINING PROTEIN"/>
    <property type="match status" value="1"/>
</dbReference>
<keyword evidence="9" id="KW-1185">Reference proteome</keyword>
<protein>
    <recommendedName>
        <fullName evidence="8">Peptidase M1 leukotriene A4 hydrolase/aminopeptidase C-terminal domain-containing protein</fullName>
    </recommendedName>
</protein>
<dbReference type="Pfam" id="PF09127">
    <property type="entry name" value="Leuk-A4-hydro_C"/>
    <property type="match status" value="1"/>
</dbReference>
<dbReference type="InterPro" id="IPR016024">
    <property type="entry name" value="ARM-type_fold"/>
</dbReference>
<dbReference type="WBParaSite" id="MBELARI_LOCUS8682">
    <property type="protein sequence ID" value="MBELARI_LOCUS8682"/>
    <property type="gene ID" value="MBELARI_LOCUS8682"/>
</dbReference>
<proteinExistence type="inferred from homology"/>
<evidence type="ECO:0000313" key="10">
    <source>
        <dbReference type="WBParaSite" id="MBELARI_LOCUS8682"/>
    </source>
</evidence>
<keyword evidence="3" id="KW-0645">Protease</keyword>
<dbReference type="GO" id="GO:0005829">
    <property type="term" value="C:cytosol"/>
    <property type="evidence" value="ECO:0007669"/>
    <property type="project" value="TreeGrafter"/>
</dbReference>
<dbReference type="AlphaFoldDB" id="A0AAF3JBP1"/>
<evidence type="ECO:0000256" key="5">
    <source>
        <dbReference type="ARBA" id="ARBA00022801"/>
    </source>
</evidence>
<dbReference type="Gene3D" id="1.25.40.320">
    <property type="entry name" value="Peptidase M1, leukotriene A4 hydrolase/aminopeptidase C-terminal domain"/>
    <property type="match status" value="1"/>
</dbReference>
<dbReference type="InterPro" id="IPR014782">
    <property type="entry name" value="Peptidase_M1_dom"/>
</dbReference>
<dbReference type="GO" id="GO:0043171">
    <property type="term" value="P:peptide catabolic process"/>
    <property type="evidence" value="ECO:0007669"/>
    <property type="project" value="TreeGrafter"/>
</dbReference>
<dbReference type="InterPro" id="IPR015211">
    <property type="entry name" value="Peptidase_M1_C"/>
</dbReference>
<dbReference type="SUPFAM" id="SSF55486">
    <property type="entry name" value="Metalloproteases ('zincins'), catalytic domain"/>
    <property type="match status" value="1"/>
</dbReference>
<dbReference type="GO" id="GO:0008237">
    <property type="term" value="F:metallopeptidase activity"/>
    <property type="evidence" value="ECO:0007669"/>
    <property type="project" value="UniProtKB-KW"/>
</dbReference>
<sequence>MFIERKICGRLVSEEYRQFMAFNGWTNNLIPAVYEQFTPTHQFTKLIQDHENVDPDVAFSCVPYEKGSALLVYLEQKLGGPEVFEPYLRDYLNHLFKYFHDKKDILDTVNFDAWFFAVGMPPEKPSYDETMVHDCQQLFNQWIEADEEKIKEISAKQYKEMQPLQQIEFLSQLWQHDPPLEHYKLEALDALYELNKSQNCEIVLNWIRVCIKAKWEKSSRKLCGSLKYKDDSNIVDRFIEL</sequence>
<dbReference type="SMART" id="SM01263">
    <property type="entry name" value="Leuk-A4-hydro_C"/>
    <property type="match status" value="1"/>
</dbReference>
<dbReference type="PANTHER" id="PTHR45726">
    <property type="entry name" value="LEUKOTRIENE A-4 HYDROLASE"/>
    <property type="match status" value="1"/>
</dbReference>
<keyword evidence="5" id="KW-0378">Hydrolase</keyword>
<evidence type="ECO:0000313" key="9">
    <source>
        <dbReference type="Proteomes" id="UP000887575"/>
    </source>
</evidence>
<evidence type="ECO:0000256" key="1">
    <source>
        <dbReference type="ARBA" id="ARBA00001947"/>
    </source>
</evidence>
<name>A0AAF3JBP1_9BILA</name>
<evidence type="ECO:0000256" key="4">
    <source>
        <dbReference type="ARBA" id="ARBA00022723"/>
    </source>
</evidence>
<evidence type="ECO:0000256" key="7">
    <source>
        <dbReference type="ARBA" id="ARBA00023049"/>
    </source>
</evidence>
<dbReference type="SUPFAM" id="SSF48371">
    <property type="entry name" value="ARM repeat"/>
    <property type="match status" value="1"/>
</dbReference>
<dbReference type="Gene3D" id="1.10.390.10">
    <property type="entry name" value="Neutral Protease Domain 2"/>
    <property type="match status" value="1"/>
</dbReference>
<dbReference type="GO" id="GO:0004177">
    <property type="term" value="F:aminopeptidase activity"/>
    <property type="evidence" value="ECO:0007669"/>
    <property type="project" value="TreeGrafter"/>
</dbReference>
<organism evidence="9 10">
    <name type="scientific">Mesorhabditis belari</name>
    <dbReference type="NCBI Taxonomy" id="2138241"/>
    <lineage>
        <taxon>Eukaryota</taxon>
        <taxon>Metazoa</taxon>
        <taxon>Ecdysozoa</taxon>
        <taxon>Nematoda</taxon>
        <taxon>Chromadorea</taxon>
        <taxon>Rhabditida</taxon>
        <taxon>Rhabditina</taxon>
        <taxon>Rhabditomorpha</taxon>
        <taxon>Rhabditoidea</taxon>
        <taxon>Rhabditidae</taxon>
        <taxon>Mesorhabditinae</taxon>
        <taxon>Mesorhabditis</taxon>
    </lineage>
</organism>
<keyword evidence="7" id="KW-0482">Metalloprotease</keyword>
<accession>A0AAF3JBP1</accession>
<evidence type="ECO:0000256" key="3">
    <source>
        <dbReference type="ARBA" id="ARBA00022670"/>
    </source>
</evidence>
<evidence type="ECO:0000256" key="6">
    <source>
        <dbReference type="ARBA" id="ARBA00022833"/>
    </source>
</evidence>
<comment type="similarity">
    <text evidence="2">Belongs to the peptidase M1 family.</text>
</comment>
<comment type="cofactor">
    <cofactor evidence="1">
        <name>Zn(2+)</name>
        <dbReference type="ChEBI" id="CHEBI:29105"/>
    </cofactor>
</comment>
<reference evidence="10" key="1">
    <citation type="submission" date="2024-02" db="UniProtKB">
        <authorList>
            <consortium name="WormBaseParasite"/>
        </authorList>
    </citation>
    <scope>IDENTIFICATION</scope>
</reference>
<dbReference type="Pfam" id="PF01433">
    <property type="entry name" value="Peptidase_M1"/>
    <property type="match status" value="1"/>
</dbReference>
<keyword evidence="4" id="KW-0479">Metal-binding</keyword>
<dbReference type="InterPro" id="IPR038502">
    <property type="entry name" value="M1_LTA-4_hydro/amino_C_sf"/>
</dbReference>
<evidence type="ECO:0000256" key="2">
    <source>
        <dbReference type="ARBA" id="ARBA00010136"/>
    </source>
</evidence>
<dbReference type="GO" id="GO:0008270">
    <property type="term" value="F:zinc ion binding"/>
    <property type="evidence" value="ECO:0007669"/>
    <property type="project" value="InterPro"/>
</dbReference>
<evidence type="ECO:0000259" key="8">
    <source>
        <dbReference type="SMART" id="SM01263"/>
    </source>
</evidence>